<dbReference type="Proteomes" id="UP000199545">
    <property type="component" value="Unassembled WGS sequence"/>
</dbReference>
<sequence>MYTAILLAAGRSSRMGRPKGLLQWNEKPLIRNQLEQLGLSRIHKIIVVLGYKPEVYEPFMDHQDGKITVLWNENWEQGKSSSILKGLSAIDHHCRAILFVNIDQPVSSRIVNQLIDSYEKTGRKIHIPVFQHRKGHPVLISTELLEALYLVNEESQGLKSIIRAYQEDIELVHVEDPSVLYNFNTPADLKGEWS</sequence>
<dbReference type="EMBL" id="FORR01000012">
    <property type="protein sequence ID" value="SFJ54049.1"/>
    <property type="molecule type" value="Genomic_DNA"/>
</dbReference>
<dbReference type="STRING" id="46223.SAMN05421852_11229"/>
<accession>A0A1I3S8V1</accession>
<proteinExistence type="predicted"/>
<dbReference type="InterPro" id="IPR025877">
    <property type="entry name" value="MobA-like_NTP_Trfase"/>
</dbReference>
<evidence type="ECO:0000313" key="2">
    <source>
        <dbReference type="EMBL" id="SFJ54049.1"/>
    </source>
</evidence>
<dbReference type="SUPFAM" id="SSF53448">
    <property type="entry name" value="Nucleotide-diphospho-sugar transferases"/>
    <property type="match status" value="1"/>
</dbReference>
<protein>
    <submittedName>
        <fullName evidence="2">Molybdenum cofactor cytidylyltransferase</fullName>
    </submittedName>
</protein>
<dbReference type="InterPro" id="IPR029044">
    <property type="entry name" value="Nucleotide-diphossugar_trans"/>
</dbReference>
<keyword evidence="2" id="KW-0548">Nucleotidyltransferase</keyword>
<reference evidence="2 3" key="1">
    <citation type="submission" date="2016-10" db="EMBL/GenBank/DDBJ databases">
        <authorList>
            <person name="de Groot N.N."/>
        </authorList>
    </citation>
    <scope>NUCLEOTIDE SEQUENCE [LARGE SCALE GENOMIC DNA]</scope>
    <source>
        <strain evidence="2 3">DSM 44778</strain>
    </source>
</reference>
<gene>
    <name evidence="2" type="ORF">SAMN05421852_11229</name>
</gene>
<keyword evidence="3" id="KW-1185">Reference proteome</keyword>
<dbReference type="PANTHER" id="PTHR43777">
    <property type="entry name" value="MOLYBDENUM COFACTOR CYTIDYLYLTRANSFERASE"/>
    <property type="match status" value="1"/>
</dbReference>
<feature type="domain" description="MobA-like NTP transferase" evidence="1">
    <location>
        <begin position="4"/>
        <end position="166"/>
    </location>
</feature>
<dbReference type="PANTHER" id="PTHR43777:SF1">
    <property type="entry name" value="MOLYBDENUM COFACTOR CYTIDYLYLTRANSFERASE"/>
    <property type="match status" value="1"/>
</dbReference>
<evidence type="ECO:0000313" key="3">
    <source>
        <dbReference type="Proteomes" id="UP000199545"/>
    </source>
</evidence>
<dbReference type="AlphaFoldDB" id="A0A1I3S8V1"/>
<dbReference type="CDD" id="cd04182">
    <property type="entry name" value="GT_2_like_f"/>
    <property type="match status" value="1"/>
</dbReference>
<evidence type="ECO:0000259" key="1">
    <source>
        <dbReference type="Pfam" id="PF12804"/>
    </source>
</evidence>
<dbReference type="Pfam" id="PF12804">
    <property type="entry name" value="NTP_transf_3"/>
    <property type="match status" value="1"/>
</dbReference>
<dbReference type="Gene3D" id="3.90.550.10">
    <property type="entry name" value="Spore Coat Polysaccharide Biosynthesis Protein SpsA, Chain A"/>
    <property type="match status" value="1"/>
</dbReference>
<keyword evidence="2" id="KW-0808">Transferase</keyword>
<organism evidence="2 3">
    <name type="scientific">Thermoflavimicrobium dichotomicum</name>
    <dbReference type="NCBI Taxonomy" id="46223"/>
    <lineage>
        <taxon>Bacteria</taxon>
        <taxon>Bacillati</taxon>
        <taxon>Bacillota</taxon>
        <taxon>Bacilli</taxon>
        <taxon>Bacillales</taxon>
        <taxon>Thermoactinomycetaceae</taxon>
        <taxon>Thermoflavimicrobium</taxon>
    </lineage>
</organism>
<dbReference type="GO" id="GO:0016779">
    <property type="term" value="F:nucleotidyltransferase activity"/>
    <property type="evidence" value="ECO:0007669"/>
    <property type="project" value="UniProtKB-KW"/>
</dbReference>
<name>A0A1I3S8V1_9BACL</name>